<evidence type="ECO:0000256" key="1">
    <source>
        <dbReference type="SAM" id="MobiDB-lite"/>
    </source>
</evidence>
<sequence length="91" mass="9613">MAARLTGPAAADLVRTGPSHPHAPLWKSRSSVTPPPRSRAVAPFLLGGVVAMGTSVPPHRPPIARRSAPPDDPKSSQRLFLFCDLITTEGI</sequence>
<dbReference type="AlphaFoldDB" id="A0AAQ3X2X6"/>
<name>A0AAQ3X2X6_PASNO</name>
<feature type="region of interest" description="Disordered" evidence="1">
    <location>
        <begin position="1"/>
        <end position="37"/>
    </location>
</feature>
<dbReference type="EMBL" id="CP144751">
    <property type="protein sequence ID" value="WVZ83953.1"/>
    <property type="molecule type" value="Genomic_DNA"/>
</dbReference>
<proteinExistence type="predicted"/>
<gene>
    <name evidence="2" type="ORF">U9M48_031043</name>
</gene>
<reference evidence="2 3" key="1">
    <citation type="submission" date="2024-02" db="EMBL/GenBank/DDBJ databases">
        <title>High-quality chromosome-scale genome assembly of Pensacola bahiagrass (Paspalum notatum Flugge var. saurae).</title>
        <authorList>
            <person name="Vega J.M."/>
            <person name="Podio M."/>
            <person name="Orjuela J."/>
            <person name="Siena L.A."/>
            <person name="Pessino S.C."/>
            <person name="Combes M.C."/>
            <person name="Mariac C."/>
            <person name="Albertini E."/>
            <person name="Pupilli F."/>
            <person name="Ortiz J.P.A."/>
            <person name="Leblanc O."/>
        </authorList>
    </citation>
    <scope>NUCLEOTIDE SEQUENCE [LARGE SCALE GENOMIC DNA]</scope>
    <source>
        <strain evidence="2">R1</strain>
        <tissue evidence="2">Leaf</tissue>
    </source>
</reference>
<feature type="region of interest" description="Disordered" evidence="1">
    <location>
        <begin position="55"/>
        <end position="76"/>
    </location>
</feature>
<organism evidence="2 3">
    <name type="scientific">Paspalum notatum var. saurae</name>
    <dbReference type="NCBI Taxonomy" id="547442"/>
    <lineage>
        <taxon>Eukaryota</taxon>
        <taxon>Viridiplantae</taxon>
        <taxon>Streptophyta</taxon>
        <taxon>Embryophyta</taxon>
        <taxon>Tracheophyta</taxon>
        <taxon>Spermatophyta</taxon>
        <taxon>Magnoliopsida</taxon>
        <taxon>Liliopsida</taxon>
        <taxon>Poales</taxon>
        <taxon>Poaceae</taxon>
        <taxon>PACMAD clade</taxon>
        <taxon>Panicoideae</taxon>
        <taxon>Andropogonodae</taxon>
        <taxon>Paspaleae</taxon>
        <taxon>Paspalinae</taxon>
        <taxon>Paspalum</taxon>
    </lineage>
</organism>
<protein>
    <submittedName>
        <fullName evidence="2">Uncharacterized protein</fullName>
    </submittedName>
</protein>
<keyword evidence="3" id="KW-1185">Reference proteome</keyword>
<accession>A0AAQ3X2X6</accession>
<dbReference type="Proteomes" id="UP001341281">
    <property type="component" value="Chromosome 07"/>
</dbReference>
<evidence type="ECO:0000313" key="3">
    <source>
        <dbReference type="Proteomes" id="UP001341281"/>
    </source>
</evidence>
<evidence type="ECO:0000313" key="2">
    <source>
        <dbReference type="EMBL" id="WVZ83953.1"/>
    </source>
</evidence>